<dbReference type="Pfam" id="PF03992">
    <property type="entry name" value="ABM"/>
    <property type="match status" value="1"/>
</dbReference>
<dbReference type="EMBL" id="KQ242207">
    <property type="protein sequence ID" value="KNC80031.1"/>
    <property type="molecule type" value="Genomic_DNA"/>
</dbReference>
<dbReference type="STRING" id="667725.A0A0L0FTX3"/>
<name>A0A0L0FTX3_9EUKA</name>
<accession>A0A0L0FTX3</accession>
<dbReference type="PANTHER" id="PTHR33336">
    <property type="entry name" value="QUINOL MONOOXYGENASE YGIN-RELATED"/>
    <property type="match status" value="1"/>
</dbReference>
<keyword evidence="3" id="KW-1185">Reference proteome</keyword>
<proteinExistence type="predicted"/>
<dbReference type="eggNOG" id="ENOG502S861">
    <property type="taxonomic scope" value="Eukaryota"/>
</dbReference>
<dbReference type="InterPro" id="IPR050744">
    <property type="entry name" value="AI-2_Isomerase_LsrG"/>
</dbReference>
<reference evidence="2 3" key="1">
    <citation type="submission" date="2011-02" db="EMBL/GenBank/DDBJ databases">
        <title>The Genome Sequence of Sphaeroforma arctica JP610.</title>
        <authorList>
            <consortium name="The Broad Institute Genome Sequencing Platform"/>
            <person name="Russ C."/>
            <person name="Cuomo C."/>
            <person name="Young S.K."/>
            <person name="Zeng Q."/>
            <person name="Gargeya S."/>
            <person name="Alvarado L."/>
            <person name="Berlin A."/>
            <person name="Chapman S.B."/>
            <person name="Chen Z."/>
            <person name="Freedman E."/>
            <person name="Gellesch M."/>
            <person name="Goldberg J."/>
            <person name="Griggs A."/>
            <person name="Gujja S."/>
            <person name="Heilman E."/>
            <person name="Heiman D."/>
            <person name="Howarth C."/>
            <person name="Mehta T."/>
            <person name="Neiman D."/>
            <person name="Pearson M."/>
            <person name="Roberts A."/>
            <person name="Saif S."/>
            <person name="Shea T."/>
            <person name="Shenoy N."/>
            <person name="Sisk P."/>
            <person name="Stolte C."/>
            <person name="Sykes S."/>
            <person name="White J."/>
            <person name="Yandava C."/>
            <person name="Burger G."/>
            <person name="Gray M.W."/>
            <person name="Holland P.W.H."/>
            <person name="King N."/>
            <person name="Lang F.B.F."/>
            <person name="Roger A.J."/>
            <person name="Ruiz-Trillo I."/>
            <person name="Haas B."/>
            <person name="Nusbaum C."/>
            <person name="Birren B."/>
        </authorList>
    </citation>
    <scope>NUCLEOTIDE SEQUENCE [LARGE SCALE GENOMIC DNA]</scope>
    <source>
        <strain evidence="2 3">JP610</strain>
    </source>
</reference>
<dbReference type="GO" id="GO:0016491">
    <property type="term" value="F:oxidoreductase activity"/>
    <property type="evidence" value="ECO:0007669"/>
    <property type="project" value="TreeGrafter"/>
</dbReference>
<sequence>MEQAFIDASIKNATASQKESGIVRFDLLQNNDDNTKFTLIEIYSNPDAPAAHKETDHYKEWRDTVADMMNTPRSA</sequence>
<dbReference type="GO" id="GO:0005829">
    <property type="term" value="C:cytosol"/>
    <property type="evidence" value="ECO:0007669"/>
    <property type="project" value="TreeGrafter"/>
</dbReference>
<organism evidence="2 3">
    <name type="scientific">Sphaeroforma arctica JP610</name>
    <dbReference type="NCBI Taxonomy" id="667725"/>
    <lineage>
        <taxon>Eukaryota</taxon>
        <taxon>Ichthyosporea</taxon>
        <taxon>Ichthyophonida</taxon>
        <taxon>Sphaeroforma</taxon>
    </lineage>
</organism>
<dbReference type="GeneID" id="25908101"/>
<feature type="domain" description="ABM" evidence="1">
    <location>
        <begin position="1"/>
        <end position="75"/>
    </location>
</feature>
<dbReference type="AlphaFoldDB" id="A0A0L0FTX3"/>
<dbReference type="PROSITE" id="PS51725">
    <property type="entry name" value="ABM"/>
    <property type="match status" value="1"/>
</dbReference>
<dbReference type="PANTHER" id="PTHR33336:SF1">
    <property type="entry name" value="(4S)-4-HYDROXY-5-PHOSPHONOOXYPENTANE-2,3-DIONE ISOMERASE"/>
    <property type="match status" value="1"/>
</dbReference>
<dbReference type="InterPro" id="IPR011008">
    <property type="entry name" value="Dimeric_a/b-barrel"/>
</dbReference>
<dbReference type="SUPFAM" id="SSF54909">
    <property type="entry name" value="Dimeric alpha+beta barrel"/>
    <property type="match status" value="1"/>
</dbReference>
<evidence type="ECO:0000259" key="1">
    <source>
        <dbReference type="PROSITE" id="PS51725"/>
    </source>
</evidence>
<dbReference type="Proteomes" id="UP000054560">
    <property type="component" value="Unassembled WGS sequence"/>
</dbReference>
<protein>
    <recommendedName>
        <fullName evidence="1">ABM domain-containing protein</fullName>
    </recommendedName>
</protein>
<gene>
    <name evidence="2" type="ORF">SARC_07597</name>
</gene>
<evidence type="ECO:0000313" key="3">
    <source>
        <dbReference type="Proteomes" id="UP000054560"/>
    </source>
</evidence>
<dbReference type="RefSeq" id="XP_014153933.1">
    <property type="nucleotide sequence ID" value="XM_014298458.1"/>
</dbReference>
<dbReference type="InterPro" id="IPR007138">
    <property type="entry name" value="ABM_dom"/>
</dbReference>
<dbReference type="OrthoDB" id="194076at2759"/>
<evidence type="ECO:0000313" key="2">
    <source>
        <dbReference type="EMBL" id="KNC80031.1"/>
    </source>
</evidence>
<dbReference type="Gene3D" id="3.30.70.100">
    <property type="match status" value="1"/>
</dbReference>